<organism evidence="1 2">
    <name type="scientific">Persicobacter diffluens</name>
    <dbReference type="NCBI Taxonomy" id="981"/>
    <lineage>
        <taxon>Bacteria</taxon>
        <taxon>Pseudomonadati</taxon>
        <taxon>Bacteroidota</taxon>
        <taxon>Cytophagia</taxon>
        <taxon>Cytophagales</taxon>
        <taxon>Persicobacteraceae</taxon>
        <taxon>Persicobacter</taxon>
    </lineage>
</organism>
<name>A0AAN5ALT0_9BACT</name>
<gene>
    <name evidence="1" type="ORF">PEDI_17500</name>
</gene>
<sequence length="42" mass="4816">MNEEKASIPKVCCELLIGNVTENMMDADHPVWSFQEHKSNHC</sequence>
<dbReference type="Proteomes" id="UP001310022">
    <property type="component" value="Unassembled WGS sequence"/>
</dbReference>
<reference evidence="1 2" key="1">
    <citation type="submission" date="2021-12" db="EMBL/GenBank/DDBJ databases">
        <title>Genome sequencing of bacteria with rrn-lacking chromosome and rrn-plasmid.</title>
        <authorList>
            <person name="Anda M."/>
            <person name="Iwasaki W."/>
        </authorList>
    </citation>
    <scope>NUCLEOTIDE SEQUENCE [LARGE SCALE GENOMIC DNA]</scope>
    <source>
        <strain evidence="1 2">NBRC 15940</strain>
    </source>
</reference>
<keyword evidence="2" id="KW-1185">Reference proteome</keyword>
<proteinExistence type="predicted"/>
<comment type="caution">
    <text evidence="1">The sequence shown here is derived from an EMBL/GenBank/DDBJ whole genome shotgun (WGS) entry which is preliminary data.</text>
</comment>
<dbReference type="EMBL" id="BQKE01000001">
    <property type="protein sequence ID" value="GJM61198.1"/>
    <property type="molecule type" value="Genomic_DNA"/>
</dbReference>
<evidence type="ECO:0000313" key="1">
    <source>
        <dbReference type="EMBL" id="GJM61198.1"/>
    </source>
</evidence>
<protein>
    <submittedName>
        <fullName evidence="1">Uncharacterized protein</fullName>
    </submittedName>
</protein>
<accession>A0AAN5ALT0</accession>
<evidence type="ECO:0000313" key="2">
    <source>
        <dbReference type="Proteomes" id="UP001310022"/>
    </source>
</evidence>
<dbReference type="AlphaFoldDB" id="A0AAN5ALT0"/>